<comment type="cofactor">
    <cofactor evidence="11">
        <name>Mn(2+)</name>
        <dbReference type="ChEBI" id="CHEBI:29035"/>
    </cofactor>
</comment>
<dbReference type="InterPro" id="IPR000772">
    <property type="entry name" value="Ricin_B_lectin"/>
</dbReference>
<comment type="subcellular location">
    <subcellularLocation>
        <location evidence="1 11">Golgi apparatus membrane</location>
        <topology evidence="1 11">Single-pass type II membrane protein</topology>
    </subcellularLocation>
</comment>
<dbReference type="EMBL" id="CP012525">
    <property type="protein sequence ID" value="ALC44744.1"/>
    <property type="molecule type" value="Genomic_DNA"/>
</dbReference>
<evidence type="ECO:0000256" key="2">
    <source>
        <dbReference type="ARBA" id="ARBA00005680"/>
    </source>
</evidence>
<evidence type="ECO:0000256" key="9">
    <source>
        <dbReference type="ARBA" id="ARBA00023157"/>
    </source>
</evidence>
<dbReference type="OMA" id="SRGFFDW"/>
<dbReference type="InterPro" id="IPR029044">
    <property type="entry name" value="Nucleotide-diphossugar_trans"/>
</dbReference>
<evidence type="ECO:0000256" key="7">
    <source>
        <dbReference type="ARBA" id="ARBA00023034"/>
    </source>
</evidence>
<keyword evidence="11" id="KW-0328">Glycosyltransferase</keyword>
<evidence type="ECO:0000256" key="1">
    <source>
        <dbReference type="ARBA" id="ARBA00004323"/>
    </source>
</evidence>
<evidence type="ECO:0000256" key="8">
    <source>
        <dbReference type="ARBA" id="ARBA00023136"/>
    </source>
</evidence>
<dbReference type="STRING" id="30019.A0A0M5JBN1"/>
<evidence type="ECO:0000256" key="4">
    <source>
        <dbReference type="ARBA" id="ARBA00022734"/>
    </source>
</evidence>
<dbReference type="AlphaFoldDB" id="A0A0M5JBN1"/>
<keyword evidence="14" id="KW-1185">Reference proteome</keyword>
<evidence type="ECO:0000256" key="11">
    <source>
        <dbReference type="RuleBase" id="RU361242"/>
    </source>
</evidence>
<evidence type="ECO:0000256" key="5">
    <source>
        <dbReference type="ARBA" id="ARBA00022968"/>
    </source>
</evidence>
<keyword evidence="5" id="KW-0735">Signal-anchor</keyword>
<name>A0A0M5JBN1_DROBS</name>
<dbReference type="InterPro" id="IPR045885">
    <property type="entry name" value="GalNAc-T"/>
</dbReference>
<dbReference type="GO" id="GO:0004653">
    <property type="term" value="F:polypeptide N-acetylgalactosaminyltransferase activity"/>
    <property type="evidence" value="ECO:0007669"/>
    <property type="project" value="TreeGrafter"/>
</dbReference>
<dbReference type="SUPFAM" id="SSF50370">
    <property type="entry name" value="Ricin B-like lectins"/>
    <property type="match status" value="1"/>
</dbReference>
<dbReference type="PROSITE" id="PS50231">
    <property type="entry name" value="RICIN_B_LECTIN"/>
    <property type="match status" value="1"/>
</dbReference>
<evidence type="ECO:0000259" key="12">
    <source>
        <dbReference type="SMART" id="SM00458"/>
    </source>
</evidence>
<dbReference type="Pfam" id="PF00535">
    <property type="entry name" value="Glycos_transf_2"/>
    <property type="match status" value="1"/>
</dbReference>
<proteinExistence type="inferred from homology"/>
<dbReference type="EC" id="2.4.1.-" evidence="11"/>
<keyword evidence="10" id="KW-0325">Glycoprotein</keyword>
<keyword evidence="11" id="KW-0808">Transferase</keyword>
<dbReference type="Gene3D" id="3.90.550.10">
    <property type="entry name" value="Spore Coat Polysaccharide Biosynthesis Protein SpsA, Chain A"/>
    <property type="match status" value="1"/>
</dbReference>
<protein>
    <recommendedName>
        <fullName evidence="11">Polypeptide N-acetylgalactosaminyltransferase</fullName>
        <ecNumber evidence="11">2.4.1.-</ecNumber>
    </recommendedName>
    <alternativeName>
        <fullName evidence="11">Protein-UDP acetylgalactosaminyltransferase</fullName>
    </alternativeName>
</protein>
<evidence type="ECO:0000256" key="6">
    <source>
        <dbReference type="ARBA" id="ARBA00022989"/>
    </source>
</evidence>
<dbReference type="CDD" id="cd02510">
    <property type="entry name" value="pp-GalNAc-T"/>
    <property type="match status" value="1"/>
</dbReference>
<gene>
    <name evidence="13" type="ORF">Dbus_chr3Lg1910</name>
</gene>
<dbReference type="Pfam" id="PF00652">
    <property type="entry name" value="Ricin_B_lectin"/>
    <property type="match status" value="1"/>
</dbReference>
<keyword evidence="11" id="KW-0464">Manganese</keyword>
<dbReference type="SUPFAM" id="SSF53448">
    <property type="entry name" value="Nucleotide-diphospho-sugar transferases"/>
    <property type="match status" value="1"/>
</dbReference>
<dbReference type="UniPathway" id="UPA00378"/>
<dbReference type="PANTHER" id="PTHR11675">
    <property type="entry name" value="N-ACETYLGALACTOSAMINYLTRANSFERASE"/>
    <property type="match status" value="1"/>
</dbReference>
<keyword evidence="7 11" id="KW-0333">Golgi apparatus</keyword>
<dbReference type="InterPro" id="IPR035992">
    <property type="entry name" value="Ricin_B-like_lectins"/>
</dbReference>
<dbReference type="GO" id="GO:0006493">
    <property type="term" value="P:protein O-linked glycosylation"/>
    <property type="evidence" value="ECO:0007669"/>
    <property type="project" value="TreeGrafter"/>
</dbReference>
<dbReference type="GO" id="GO:0030246">
    <property type="term" value="F:carbohydrate binding"/>
    <property type="evidence" value="ECO:0007669"/>
    <property type="project" value="UniProtKB-KW"/>
</dbReference>
<organism evidence="13 14">
    <name type="scientific">Drosophila busckii</name>
    <name type="common">Fruit fly</name>
    <dbReference type="NCBI Taxonomy" id="30019"/>
    <lineage>
        <taxon>Eukaryota</taxon>
        <taxon>Metazoa</taxon>
        <taxon>Ecdysozoa</taxon>
        <taxon>Arthropoda</taxon>
        <taxon>Hexapoda</taxon>
        <taxon>Insecta</taxon>
        <taxon>Pterygota</taxon>
        <taxon>Neoptera</taxon>
        <taxon>Endopterygota</taxon>
        <taxon>Diptera</taxon>
        <taxon>Brachycera</taxon>
        <taxon>Muscomorpha</taxon>
        <taxon>Ephydroidea</taxon>
        <taxon>Drosophilidae</taxon>
        <taxon>Drosophila</taxon>
    </lineage>
</organism>
<dbReference type="InterPro" id="IPR001173">
    <property type="entry name" value="Glyco_trans_2-like"/>
</dbReference>
<dbReference type="SMR" id="A0A0M5JBN1"/>
<dbReference type="GO" id="GO:0000139">
    <property type="term" value="C:Golgi membrane"/>
    <property type="evidence" value="ECO:0007669"/>
    <property type="project" value="UniProtKB-SubCell"/>
</dbReference>
<evidence type="ECO:0000313" key="13">
    <source>
        <dbReference type="EMBL" id="ALC44744.1"/>
    </source>
</evidence>
<keyword evidence="3 11" id="KW-0812">Transmembrane</keyword>
<dbReference type="Gene3D" id="2.80.10.50">
    <property type="match status" value="1"/>
</dbReference>
<accession>A0A0M5JBN1</accession>
<dbReference type="PANTHER" id="PTHR11675:SF134">
    <property type="entry name" value="N-ACETYLGALACTOSAMINYLTRANSFERASE 4-RELATED"/>
    <property type="match status" value="1"/>
</dbReference>
<comment type="pathway">
    <text evidence="11">Protein modification; protein glycosylation.</text>
</comment>
<feature type="domain" description="Ricin B lectin" evidence="12">
    <location>
        <begin position="437"/>
        <end position="566"/>
    </location>
</feature>
<dbReference type="OrthoDB" id="6159198at2759"/>
<reference evidence="13 14" key="1">
    <citation type="submission" date="2015-08" db="EMBL/GenBank/DDBJ databases">
        <title>Ancestral chromatin configuration constrains chromatin evolution on differentiating sex chromosomes in Drosophila.</title>
        <authorList>
            <person name="Zhou Q."/>
            <person name="Bachtrog D."/>
        </authorList>
    </citation>
    <scope>NUCLEOTIDE SEQUENCE [LARGE SCALE GENOMIC DNA]</scope>
    <source>
        <tissue evidence="13">Whole larvae</tissue>
    </source>
</reference>
<feature type="transmembrane region" description="Helical" evidence="11">
    <location>
        <begin position="7"/>
        <end position="27"/>
    </location>
</feature>
<comment type="similarity">
    <text evidence="2 11">Belongs to the glycosyltransferase 2 family. GalNAc-T subfamily.</text>
</comment>
<keyword evidence="9 11" id="KW-1015">Disulfide bond</keyword>
<keyword evidence="4 11" id="KW-0430">Lectin</keyword>
<dbReference type="SMART" id="SM00458">
    <property type="entry name" value="RICIN"/>
    <property type="match status" value="1"/>
</dbReference>
<sequence>WLLKYKKIILLILLIAVICNVVIYAFITDKKQSEQAAAITNKTTVKHEQLFEALVLPDLGALGRPAKSANLTVEELAAVAESERQTGYNAWLSERISPERTLHDMRHRSCKKLKYALAELPAISVVIAQHNEEPSVLLRTLSSLRDRTPTALLREILLVDDGSVKIADNFTAYLRFKYGKLLQLLRLPKQRGLMQARMAGARKAQAEVLVFLDAHVEVTQGWLEPLLAPMLERNGSCTTPIVDTIDHKTFAYKRGKPSRGFFNWEFNYVQLPLLPAEQQALPAPHDNPIMNGGLFAIEREWFFKLGGYDEGLRLWGAEQFELSLKIWLCGGRLLEVPCSRVGHLYRDDSYQVAYTKSSSSASQAVSRNYRRVAEVWLDEYKDKLYANVPHLTQIKVGSLKQQKALRQRLRCKPFKWFLDNLASDFLALYPLQDPEDYAIGALQSLAAPKLCLDRAGSKTQPKLAACDEDLLYPRLEQAWYLSHFRDLHSSYLCLELQQRQPNAAVLLWQCHHQAGNQFWFYDQQSKQLINGQRKSDQRCLEAQVEQRSLVANLCNATNVRQHWKFGYVNEKRLEDFWKNIELL</sequence>
<evidence type="ECO:0000256" key="3">
    <source>
        <dbReference type="ARBA" id="ARBA00022692"/>
    </source>
</evidence>
<dbReference type="Proteomes" id="UP000494163">
    <property type="component" value="Chromosome 3L"/>
</dbReference>
<keyword evidence="8 11" id="KW-0472">Membrane</keyword>
<evidence type="ECO:0000313" key="14">
    <source>
        <dbReference type="Proteomes" id="UP000494163"/>
    </source>
</evidence>
<feature type="non-terminal residue" evidence="13">
    <location>
        <position position="1"/>
    </location>
</feature>
<evidence type="ECO:0000256" key="10">
    <source>
        <dbReference type="ARBA" id="ARBA00023180"/>
    </source>
</evidence>
<keyword evidence="6 11" id="KW-1133">Transmembrane helix</keyword>